<dbReference type="EMBL" id="WTYL01000002">
    <property type="protein sequence ID" value="MXP44401.1"/>
    <property type="molecule type" value="Genomic_DNA"/>
</dbReference>
<sequence length="433" mass="46993">MAAAEFKPIIPGSTFIRIALLSAAVVILTYLVLAQATAHVMRSTRGAAEVPGFVFDATAKANRAAVILALATQDGGKPDPNTLSRVENMAQSALGRDLLVPAAWRTLAAADEAKGSSEDNVLPYYEASSQISRRDLPTQAWLLRYYLKRGDTAKGFRQLDLAMRRSSAGRELALPLLARSVGDSTLHTFLANAFAADVPWRSEFFLQLTRTPPSEEDFLKYWPTVSDQTIKEEKEVMLTVAAGLVQQGLYRAAREIILRTAPTDEMLANGNFEQPNNAPPFDWEMQSTNSYEAVQGAYADEVEGENGAFIRLEAGTEAQVMRQILFLYPGQYSLEALSGPDRDGVLESLSLRVNCGATKGAMGRPVGEMQLALGRTPRRTKSAFTVPDECPAQWLTVFARGAQGAGDQGAWIDSVKIVRTSGGGERINAAETN</sequence>
<organism evidence="1 2">
    <name type="scientific">Allopontixanthobacter sediminis</name>
    <dbReference type="NCBI Taxonomy" id="1689985"/>
    <lineage>
        <taxon>Bacteria</taxon>
        <taxon>Pseudomonadati</taxon>
        <taxon>Pseudomonadota</taxon>
        <taxon>Alphaproteobacteria</taxon>
        <taxon>Sphingomonadales</taxon>
        <taxon>Erythrobacteraceae</taxon>
        <taxon>Allopontixanthobacter</taxon>
    </lineage>
</organism>
<gene>
    <name evidence="1" type="ORF">GRI65_08030</name>
</gene>
<keyword evidence="2" id="KW-1185">Reference proteome</keyword>
<evidence type="ECO:0000313" key="2">
    <source>
        <dbReference type="Proteomes" id="UP000431922"/>
    </source>
</evidence>
<dbReference type="Gene3D" id="2.60.120.260">
    <property type="entry name" value="Galactose-binding domain-like"/>
    <property type="match status" value="1"/>
</dbReference>
<dbReference type="RefSeq" id="WP_160756001.1">
    <property type="nucleotide sequence ID" value="NZ_WTYL01000002.1"/>
</dbReference>
<protein>
    <submittedName>
        <fullName evidence="1">Uncharacterized protein</fullName>
    </submittedName>
</protein>
<comment type="caution">
    <text evidence="1">The sequence shown here is derived from an EMBL/GenBank/DDBJ whole genome shotgun (WGS) entry which is preliminary data.</text>
</comment>
<dbReference type="AlphaFoldDB" id="A0A845AZE8"/>
<accession>A0A845AZE8</accession>
<proteinExistence type="predicted"/>
<dbReference type="OrthoDB" id="7424229at2"/>
<reference evidence="1 2" key="1">
    <citation type="submission" date="2019-12" db="EMBL/GenBank/DDBJ databases">
        <title>Genomic-based taxomic classification of the family Erythrobacteraceae.</title>
        <authorList>
            <person name="Xu L."/>
        </authorList>
    </citation>
    <scope>NUCLEOTIDE SEQUENCE [LARGE SCALE GENOMIC DNA]</scope>
    <source>
        <strain evidence="1 2">KCTC 42453</strain>
    </source>
</reference>
<name>A0A845AZE8_9SPHN</name>
<evidence type="ECO:0000313" key="1">
    <source>
        <dbReference type="EMBL" id="MXP44401.1"/>
    </source>
</evidence>
<dbReference type="Proteomes" id="UP000431922">
    <property type="component" value="Unassembled WGS sequence"/>
</dbReference>